<dbReference type="InterPro" id="IPR050126">
    <property type="entry name" value="Ap4A_hydrolase"/>
</dbReference>
<accession>A0A6I6JYG9</accession>
<dbReference type="Proteomes" id="UP000428260">
    <property type="component" value="Chromosome"/>
</dbReference>
<dbReference type="PANTHER" id="PTHR42850:SF7">
    <property type="entry name" value="BIS(5'-NUCLEOSYL)-TETRAPHOSPHATASE PRPE [ASYMMETRICAL]"/>
    <property type="match status" value="1"/>
</dbReference>
<proteinExistence type="predicted"/>
<dbReference type="InterPro" id="IPR004843">
    <property type="entry name" value="Calcineurin-like_PHP"/>
</dbReference>
<gene>
    <name evidence="2" type="ORF">GM418_21740</name>
</gene>
<protein>
    <submittedName>
        <fullName evidence="2">Metallophosphoesterase</fullName>
    </submittedName>
</protein>
<keyword evidence="3" id="KW-1185">Reference proteome</keyword>
<dbReference type="Pfam" id="PF00149">
    <property type="entry name" value="Metallophos"/>
    <property type="match status" value="1"/>
</dbReference>
<dbReference type="Gene3D" id="3.60.21.10">
    <property type="match status" value="1"/>
</dbReference>
<name>A0A6I6JYG9_9BACT</name>
<dbReference type="EMBL" id="CP046401">
    <property type="protein sequence ID" value="QGY46190.1"/>
    <property type="molecule type" value="Genomic_DNA"/>
</dbReference>
<dbReference type="SUPFAM" id="SSF56300">
    <property type="entry name" value="Metallo-dependent phosphatases"/>
    <property type="match status" value="1"/>
</dbReference>
<organism evidence="2 3">
    <name type="scientific">Maribellus comscasis</name>
    <dbReference type="NCBI Taxonomy" id="2681766"/>
    <lineage>
        <taxon>Bacteria</taxon>
        <taxon>Pseudomonadati</taxon>
        <taxon>Bacteroidota</taxon>
        <taxon>Bacteroidia</taxon>
        <taxon>Marinilabiliales</taxon>
        <taxon>Prolixibacteraceae</taxon>
        <taxon>Maribellus</taxon>
    </lineage>
</organism>
<sequence length="319" mass="36749">MAIFFYFRFHFYNMYDIIGDVHGQASILKKLLLEIGYQKSGTGYVHPERKAVFVGDFINRGPEIKKTIRIIRSMVENGNALAVLGNHEINAIIYYLKFKTGDPLVKSSNKNFFALFKTISQFSGNADEFLDHLKWMRTLPLYLDMGDFRVVHACWSQPAIDFVKENIPAGKIKKSVFREIYRNSKSGIGKHIWTLSKGVDFTLPGDLKIISNKGVSPRTFRMRWWEKPQGKTFEEMSFESKFSLPDYTIPQQIIPENYVYPEDAPIVFFGHYCRGRGPHIVKSNICCVDSCVNGTKKLTAYRWNGEKTLNKENLVQVGR</sequence>
<feature type="domain" description="Calcineurin-like phosphoesterase" evidence="1">
    <location>
        <begin position="17"/>
        <end position="157"/>
    </location>
</feature>
<dbReference type="PANTHER" id="PTHR42850">
    <property type="entry name" value="METALLOPHOSPHOESTERASE"/>
    <property type="match status" value="1"/>
</dbReference>
<reference evidence="2 3" key="1">
    <citation type="submission" date="2019-11" db="EMBL/GenBank/DDBJ databases">
        <authorList>
            <person name="Zheng R.K."/>
            <person name="Sun C.M."/>
        </authorList>
    </citation>
    <scope>NUCLEOTIDE SEQUENCE [LARGE SCALE GENOMIC DNA]</scope>
    <source>
        <strain evidence="2 3">WC007</strain>
    </source>
</reference>
<dbReference type="GO" id="GO:0005737">
    <property type="term" value="C:cytoplasm"/>
    <property type="evidence" value="ECO:0007669"/>
    <property type="project" value="TreeGrafter"/>
</dbReference>
<evidence type="ECO:0000313" key="2">
    <source>
        <dbReference type="EMBL" id="QGY46190.1"/>
    </source>
</evidence>
<evidence type="ECO:0000313" key="3">
    <source>
        <dbReference type="Proteomes" id="UP000428260"/>
    </source>
</evidence>
<dbReference type="GO" id="GO:0016791">
    <property type="term" value="F:phosphatase activity"/>
    <property type="evidence" value="ECO:0007669"/>
    <property type="project" value="TreeGrafter"/>
</dbReference>
<dbReference type="AlphaFoldDB" id="A0A6I6JYG9"/>
<dbReference type="KEGG" id="mcos:GM418_21740"/>
<dbReference type="InterPro" id="IPR029052">
    <property type="entry name" value="Metallo-depent_PP-like"/>
</dbReference>
<evidence type="ECO:0000259" key="1">
    <source>
        <dbReference type="Pfam" id="PF00149"/>
    </source>
</evidence>